<dbReference type="InterPro" id="IPR013126">
    <property type="entry name" value="Hsp_70_fam"/>
</dbReference>
<dbReference type="GO" id="GO:0005524">
    <property type="term" value="F:ATP binding"/>
    <property type="evidence" value="ECO:0007669"/>
    <property type="project" value="UniProtKB-KW"/>
</dbReference>
<evidence type="ECO:0000256" key="1">
    <source>
        <dbReference type="ARBA" id="ARBA00007381"/>
    </source>
</evidence>
<proteinExistence type="inferred from homology"/>
<evidence type="ECO:0000313" key="5">
    <source>
        <dbReference type="Proteomes" id="UP000268093"/>
    </source>
</evidence>
<dbReference type="PRINTS" id="PR00301">
    <property type="entry name" value="HEATSHOCK70"/>
</dbReference>
<dbReference type="SUPFAM" id="SSF53067">
    <property type="entry name" value="Actin-like ATPase domain"/>
    <property type="match status" value="2"/>
</dbReference>
<evidence type="ECO:0000313" key="4">
    <source>
        <dbReference type="EMBL" id="RUP44840.1"/>
    </source>
</evidence>
<dbReference type="PANTHER" id="PTHR19375">
    <property type="entry name" value="HEAT SHOCK PROTEIN 70KDA"/>
    <property type="match status" value="1"/>
</dbReference>
<dbReference type="AlphaFoldDB" id="A0A433D1Y2"/>
<keyword evidence="2" id="KW-0547">Nucleotide-binding</keyword>
<sequence length="261" mass="29171">MILLRMKENVESYLGHKASDAVISVSATFNRTQIQASIIAGLNVLAVIKEPCAAGITYGRRKRHSQCVHSRYWGYNGVASWSRPLLVNHFLGEFNRKYKKDMSTNLRALSRLRTACERAKCELTVATRAAIEIDSLFEGHDFYSSITRAWFEELNNDLFRNAMDPVKKCIHDAGIDKASVDEVVLAGGSTRIKKIRELLCEYFKKKKELNNTINPNEAMAYGAAIWATILSGGITKDHNIALVDVLPNSLGVKTALSYDLN</sequence>
<dbReference type="FunFam" id="3.90.640.10:FF:000002">
    <property type="entry name" value="Heat shock 70 kDa"/>
    <property type="match status" value="1"/>
</dbReference>
<evidence type="ECO:0000256" key="3">
    <source>
        <dbReference type="ARBA" id="ARBA00022840"/>
    </source>
</evidence>
<comment type="similarity">
    <text evidence="1">Belongs to the heat shock protein 70 family.</text>
</comment>
<dbReference type="OrthoDB" id="2441696at2759"/>
<dbReference type="GO" id="GO:0140662">
    <property type="term" value="F:ATP-dependent protein folding chaperone"/>
    <property type="evidence" value="ECO:0007669"/>
    <property type="project" value="InterPro"/>
</dbReference>
<dbReference type="InterPro" id="IPR043129">
    <property type="entry name" value="ATPase_NBD"/>
</dbReference>
<dbReference type="EMBL" id="RBNI01008269">
    <property type="protein sequence ID" value="RUP44840.1"/>
    <property type="molecule type" value="Genomic_DNA"/>
</dbReference>
<keyword evidence="3" id="KW-0067">ATP-binding</keyword>
<reference evidence="4 5" key="1">
    <citation type="journal article" date="2018" name="New Phytol.">
        <title>Phylogenomics of Endogonaceae and evolution of mycorrhizas within Mucoromycota.</title>
        <authorList>
            <person name="Chang Y."/>
            <person name="Desiro A."/>
            <person name="Na H."/>
            <person name="Sandor L."/>
            <person name="Lipzen A."/>
            <person name="Clum A."/>
            <person name="Barry K."/>
            <person name="Grigoriev I.V."/>
            <person name="Martin F.M."/>
            <person name="Stajich J.E."/>
            <person name="Smith M.E."/>
            <person name="Bonito G."/>
            <person name="Spatafora J.W."/>
        </authorList>
    </citation>
    <scope>NUCLEOTIDE SEQUENCE [LARGE SCALE GENOMIC DNA]</scope>
    <source>
        <strain evidence="4 5">GMNB39</strain>
    </source>
</reference>
<organism evidence="4 5">
    <name type="scientific">Jimgerdemannia flammicorona</name>
    <dbReference type="NCBI Taxonomy" id="994334"/>
    <lineage>
        <taxon>Eukaryota</taxon>
        <taxon>Fungi</taxon>
        <taxon>Fungi incertae sedis</taxon>
        <taxon>Mucoromycota</taxon>
        <taxon>Mucoromycotina</taxon>
        <taxon>Endogonomycetes</taxon>
        <taxon>Endogonales</taxon>
        <taxon>Endogonaceae</taxon>
        <taxon>Jimgerdemannia</taxon>
    </lineage>
</organism>
<protein>
    <submittedName>
        <fullName evidence="4">Hsp70 protein-domain-containing protein</fullName>
    </submittedName>
</protein>
<name>A0A433D1Y2_9FUNG</name>
<dbReference type="Gene3D" id="3.90.640.10">
    <property type="entry name" value="Actin, Chain A, domain 4"/>
    <property type="match status" value="1"/>
</dbReference>
<dbReference type="Gene3D" id="3.30.420.40">
    <property type="match status" value="1"/>
</dbReference>
<accession>A0A433D1Y2</accession>
<comment type="caution">
    <text evidence="4">The sequence shown here is derived from an EMBL/GenBank/DDBJ whole genome shotgun (WGS) entry which is preliminary data.</text>
</comment>
<evidence type="ECO:0000256" key="2">
    <source>
        <dbReference type="ARBA" id="ARBA00022741"/>
    </source>
</evidence>
<dbReference type="Proteomes" id="UP000268093">
    <property type="component" value="Unassembled WGS sequence"/>
</dbReference>
<dbReference type="FunFam" id="3.30.420.40:FF:000028">
    <property type="entry name" value="heat shock 70 kDa protein-like"/>
    <property type="match status" value="1"/>
</dbReference>
<dbReference type="Pfam" id="PF00012">
    <property type="entry name" value="HSP70"/>
    <property type="match status" value="2"/>
</dbReference>
<gene>
    <name evidence="4" type="ORF">BC936DRAFT_148952</name>
</gene>
<keyword evidence="5" id="KW-1185">Reference proteome</keyword>